<evidence type="ECO:0000256" key="7">
    <source>
        <dbReference type="ARBA" id="ARBA00022801"/>
    </source>
</evidence>
<protein>
    <recommendedName>
        <fullName evidence="4 17">Undecaprenyl-diphosphatase</fullName>
        <ecNumber evidence="3 17">3.6.1.27</ecNumber>
    </recommendedName>
    <alternativeName>
        <fullName evidence="15 17">Bacitracin resistance protein</fullName>
    </alternativeName>
    <alternativeName>
        <fullName evidence="14 17">Undecaprenyl pyrophosphate phosphatase</fullName>
    </alternativeName>
</protein>
<evidence type="ECO:0000256" key="11">
    <source>
        <dbReference type="ARBA" id="ARBA00023136"/>
    </source>
</evidence>
<evidence type="ECO:0000256" key="10">
    <source>
        <dbReference type="ARBA" id="ARBA00022989"/>
    </source>
</evidence>
<sequence length="278" mass="30323">MSYISAIILGLVQGVAEFLPISSSGHLSLFQHFFQLTDVEHDHMFFSVLLHLGTLVAVFFAYRRDIAELLREFFCMVHLRKLPQGQTPDIPARRMILMIIVATLPLLLVFPIKDRVELLYQNTFFIAFALVLTGTLLFVSDRMPRGHKTAGTATMGDAILVGLAQAVAVVPGLSRSGTTISAGMARGFDRTYAVKFSFLMSIPAVLGANILSIVDAVKAGIDTSLLPMYLVGVLVAMVSGYASISLLRFISRKGRFGGFAYYCWGAGLVTLILSLIVP</sequence>
<keyword evidence="8 17" id="KW-0133">Cell shape</keyword>
<evidence type="ECO:0000256" key="12">
    <source>
        <dbReference type="ARBA" id="ARBA00023251"/>
    </source>
</evidence>
<feature type="transmembrane region" description="Helical" evidence="17">
    <location>
        <begin position="192"/>
        <end position="214"/>
    </location>
</feature>
<evidence type="ECO:0000256" key="15">
    <source>
        <dbReference type="ARBA" id="ARBA00032932"/>
    </source>
</evidence>
<feature type="transmembrane region" description="Helical" evidence="17">
    <location>
        <begin position="226"/>
        <end position="247"/>
    </location>
</feature>
<keyword evidence="7 17" id="KW-0378">Hydrolase</keyword>
<evidence type="ECO:0000256" key="16">
    <source>
        <dbReference type="ARBA" id="ARBA00047594"/>
    </source>
</evidence>
<comment type="catalytic activity">
    <reaction evidence="16 17">
        <text>di-trans,octa-cis-undecaprenyl diphosphate + H2O = di-trans,octa-cis-undecaprenyl phosphate + phosphate + H(+)</text>
        <dbReference type="Rhea" id="RHEA:28094"/>
        <dbReference type="ChEBI" id="CHEBI:15377"/>
        <dbReference type="ChEBI" id="CHEBI:15378"/>
        <dbReference type="ChEBI" id="CHEBI:43474"/>
        <dbReference type="ChEBI" id="CHEBI:58405"/>
        <dbReference type="ChEBI" id="CHEBI:60392"/>
        <dbReference type="EC" id="3.6.1.27"/>
    </reaction>
</comment>
<dbReference type="GO" id="GO:0071555">
    <property type="term" value="P:cell wall organization"/>
    <property type="evidence" value="ECO:0007669"/>
    <property type="project" value="UniProtKB-KW"/>
</dbReference>
<evidence type="ECO:0000256" key="6">
    <source>
        <dbReference type="ARBA" id="ARBA00022692"/>
    </source>
</evidence>
<keyword evidence="9 17" id="KW-0573">Peptidoglycan synthesis</keyword>
<evidence type="ECO:0000256" key="8">
    <source>
        <dbReference type="ARBA" id="ARBA00022960"/>
    </source>
</evidence>
<dbReference type="Proteomes" id="UP000886741">
    <property type="component" value="Unassembled WGS sequence"/>
</dbReference>
<name>A0A9D1JTT3_9FIRM</name>
<dbReference type="GO" id="GO:0008360">
    <property type="term" value="P:regulation of cell shape"/>
    <property type="evidence" value="ECO:0007669"/>
    <property type="project" value="UniProtKB-KW"/>
</dbReference>
<comment type="similarity">
    <text evidence="2 17">Belongs to the UppP family.</text>
</comment>
<dbReference type="Pfam" id="PF02673">
    <property type="entry name" value="BacA"/>
    <property type="match status" value="1"/>
</dbReference>
<evidence type="ECO:0000256" key="13">
    <source>
        <dbReference type="ARBA" id="ARBA00023316"/>
    </source>
</evidence>
<organism evidence="18 19">
    <name type="scientific">Candidatus Avoscillospira avistercoris</name>
    <dbReference type="NCBI Taxonomy" id="2840707"/>
    <lineage>
        <taxon>Bacteria</taxon>
        <taxon>Bacillati</taxon>
        <taxon>Bacillota</taxon>
        <taxon>Clostridia</taxon>
        <taxon>Eubacteriales</taxon>
        <taxon>Oscillospiraceae</taxon>
        <taxon>Oscillospiraceae incertae sedis</taxon>
        <taxon>Candidatus Avoscillospira</taxon>
    </lineage>
</organism>
<dbReference type="GO" id="GO:0050380">
    <property type="term" value="F:undecaprenyl-diphosphatase activity"/>
    <property type="evidence" value="ECO:0007669"/>
    <property type="project" value="UniProtKB-UniRule"/>
</dbReference>
<keyword evidence="5 17" id="KW-1003">Cell membrane</keyword>
<dbReference type="PANTHER" id="PTHR30622">
    <property type="entry name" value="UNDECAPRENYL-DIPHOSPHATASE"/>
    <property type="match status" value="1"/>
</dbReference>
<evidence type="ECO:0000256" key="3">
    <source>
        <dbReference type="ARBA" id="ARBA00012374"/>
    </source>
</evidence>
<evidence type="ECO:0000256" key="17">
    <source>
        <dbReference type="HAMAP-Rule" id="MF_01006"/>
    </source>
</evidence>
<evidence type="ECO:0000256" key="5">
    <source>
        <dbReference type="ARBA" id="ARBA00022475"/>
    </source>
</evidence>
<evidence type="ECO:0000256" key="9">
    <source>
        <dbReference type="ARBA" id="ARBA00022984"/>
    </source>
</evidence>
<dbReference type="HAMAP" id="MF_01006">
    <property type="entry name" value="Undec_diphosphatase"/>
    <property type="match status" value="1"/>
</dbReference>
<dbReference type="InterPro" id="IPR003824">
    <property type="entry name" value="UppP"/>
</dbReference>
<evidence type="ECO:0000256" key="1">
    <source>
        <dbReference type="ARBA" id="ARBA00004651"/>
    </source>
</evidence>
<evidence type="ECO:0000256" key="4">
    <source>
        <dbReference type="ARBA" id="ARBA00021581"/>
    </source>
</evidence>
<dbReference type="GO" id="GO:0009252">
    <property type="term" value="P:peptidoglycan biosynthetic process"/>
    <property type="evidence" value="ECO:0007669"/>
    <property type="project" value="UniProtKB-KW"/>
</dbReference>
<accession>A0A9D1JTT3</accession>
<reference evidence="18" key="2">
    <citation type="journal article" date="2021" name="PeerJ">
        <title>Extensive microbial diversity within the chicken gut microbiome revealed by metagenomics and culture.</title>
        <authorList>
            <person name="Gilroy R."/>
            <person name="Ravi A."/>
            <person name="Getino M."/>
            <person name="Pursley I."/>
            <person name="Horton D.L."/>
            <person name="Alikhan N.F."/>
            <person name="Baker D."/>
            <person name="Gharbi K."/>
            <person name="Hall N."/>
            <person name="Watson M."/>
            <person name="Adriaenssens E.M."/>
            <person name="Foster-Nyarko E."/>
            <person name="Jarju S."/>
            <person name="Secka A."/>
            <person name="Antonio M."/>
            <person name="Oren A."/>
            <person name="Chaudhuri R.R."/>
            <person name="La Ragione R."/>
            <person name="Hildebrand F."/>
            <person name="Pallen M.J."/>
        </authorList>
    </citation>
    <scope>NUCLEOTIDE SEQUENCE</scope>
    <source>
        <strain evidence="18">ChiBcec16-1751</strain>
    </source>
</reference>
<keyword evidence="13 17" id="KW-0961">Cell wall biogenesis/degradation</keyword>
<evidence type="ECO:0000256" key="14">
    <source>
        <dbReference type="ARBA" id="ARBA00032707"/>
    </source>
</evidence>
<comment type="miscellaneous">
    <text evidence="17">Bacitracin is thought to be involved in the inhibition of peptidoglycan synthesis by sequestering undecaprenyl diphosphate, thereby reducing the pool of lipid carrier available.</text>
</comment>
<reference evidence="18" key="1">
    <citation type="submission" date="2020-10" db="EMBL/GenBank/DDBJ databases">
        <authorList>
            <person name="Gilroy R."/>
        </authorList>
    </citation>
    <scope>NUCLEOTIDE SEQUENCE</scope>
    <source>
        <strain evidence="18">ChiBcec16-1751</strain>
    </source>
</reference>
<dbReference type="GO" id="GO:0005886">
    <property type="term" value="C:plasma membrane"/>
    <property type="evidence" value="ECO:0007669"/>
    <property type="project" value="UniProtKB-SubCell"/>
</dbReference>
<keyword evidence="6 17" id="KW-0812">Transmembrane</keyword>
<dbReference type="PANTHER" id="PTHR30622:SF4">
    <property type="entry name" value="UNDECAPRENYL-DIPHOSPHATASE"/>
    <property type="match status" value="1"/>
</dbReference>
<dbReference type="AlphaFoldDB" id="A0A9D1JTT3"/>
<feature type="transmembrane region" description="Helical" evidence="17">
    <location>
        <begin position="95"/>
        <end position="112"/>
    </location>
</feature>
<keyword evidence="12 17" id="KW-0046">Antibiotic resistance</keyword>
<evidence type="ECO:0000313" key="19">
    <source>
        <dbReference type="Proteomes" id="UP000886741"/>
    </source>
</evidence>
<feature type="transmembrane region" description="Helical" evidence="17">
    <location>
        <begin position="259"/>
        <end position="277"/>
    </location>
</feature>
<comment type="subcellular location">
    <subcellularLocation>
        <location evidence="1 17">Cell membrane</location>
        <topology evidence="1 17">Multi-pass membrane protein</topology>
    </subcellularLocation>
</comment>
<dbReference type="GO" id="GO:0046677">
    <property type="term" value="P:response to antibiotic"/>
    <property type="evidence" value="ECO:0007669"/>
    <property type="project" value="UniProtKB-UniRule"/>
</dbReference>
<feature type="transmembrane region" description="Helical" evidence="17">
    <location>
        <begin position="44"/>
        <end position="62"/>
    </location>
</feature>
<comment type="function">
    <text evidence="17">Catalyzes the dephosphorylation of undecaprenyl diphosphate (UPP). Confers resistance to bacitracin.</text>
</comment>
<feature type="transmembrane region" description="Helical" evidence="17">
    <location>
        <begin position="118"/>
        <end position="139"/>
    </location>
</feature>
<evidence type="ECO:0000256" key="2">
    <source>
        <dbReference type="ARBA" id="ARBA00010621"/>
    </source>
</evidence>
<evidence type="ECO:0000313" key="18">
    <source>
        <dbReference type="EMBL" id="HIS65526.1"/>
    </source>
</evidence>
<dbReference type="EC" id="3.6.1.27" evidence="3 17"/>
<keyword evidence="11 17" id="KW-0472">Membrane</keyword>
<comment type="caution">
    <text evidence="18">The sequence shown here is derived from an EMBL/GenBank/DDBJ whole genome shotgun (WGS) entry which is preliminary data.</text>
</comment>
<gene>
    <name evidence="17" type="primary">uppP</name>
    <name evidence="18" type="ORF">IAA83_09185</name>
</gene>
<proteinExistence type="inferred from homology"/>
<keyword evidence="10 17" id="KW-1133">Transmembrane helix</keyword>
<dbReference type="EMBL" id="DVJJ01000142">
    <property type="protein sequence ID" value="HIS65526.1"/>
    <property type="molecule type" value="Genomic_DNA"/>
</dbReference>